<dbReference type="PANTHER" id="PTHR46375">
    <property type="entry name" value="KELCH REPEAT AND BTB DOMAIN-CONTAINING PROTEIN 13-RELATED"/>
    <property type="match status" value="1"/>
</dbReference>
<accession>E4XIR1</accession>
<dbReference type="InterPro" id="IPR006652">
    <property type="entry name" value="Kelch_1"/>
</dbReference>
<keyword evidence="4" id="KW-1185">Reference proteome</keyword>
<gene>
    <name evidence="2" type="ORF">GSOID_T00012486001</name>
    <name evidence="3" type="ORF">GSOID_T00022842001</name>
</gene>
<proteinExistence type="predicted"/>
<dbReference type="InterPro" id="IPR015915">
    <property type="entry name" value="Kelch-typ_b-propeller"/>
</dbReference>
<organism evidence="2">
    <name type="scientific">Oikopleura dioica</name>
    <name type="common">Tunicate</name>
    <dbReference type="NCBI Taxonomy" id="34765"/>
    <lineage>
        <taxon>Eukaryota</taxon>
        <taxon>Metazoa</taxon>
        <taxon>Chordata</taxon>
        <taxon>Tunicata</taxon>
        <taxon>Appendicularia</taxon>
        <taxon>Copelata</taxon>
        <taxon>Oikopleuridae</taxon>
        <taxon>Oikopleura</taxon>
    </lineage>
</organism>
<dbReference type="Proteomes" id="UP000001307">
    <property type="component" value="Unassembled WGS sequence"/>
</dbReference>
<evidence type="ECO:0000313" key="3">
    <source>
        <dbReference type="EMBL" id="CBY40804.1"/>
    </source>
</evidence>
<dbReference type="InParanoid" id="E4XIR1"/>
<evidence type="ECO:0008006" key="5">
    <source>
        <dbReference type="Google" id="ProtNLM"/>
    </source>
</evidence>
<dbReference type="InterPro" id="IPR052392">
    <property type="entry name" value="Kelch-BTB_domain-containing"/>
</dbReference>
<dbReference type="OrthoDB" id="7956040at2759"/>
<dbReference type="SMART" id="SM00612">
    <property type="entry name" value="Kelch"/>
    <property type="match status" value="4"/>
</dbReference>
<evidence type="ECO:0000256" key="1">
    <source>
        <dbReference type="ARBA" id="ARBA00022441"/>
    </source>
</evidence>
<protein>
    <recommendedName>
        <fullName evidence="5">BTB domain-containing protein</fullName>
    </recommendedName>
</protein>
<dbReference type="EMBL" id="FN656122">
    <property type="protein sequence ID" value="CBY40804.1"/>
    <property type="molecule type" value="Genomic_DNA"/>
</dbReference>
<name>E4XIR1_OIKDI</name>
<reference evidence="2" key="1">
    <citation type="journal article" date="2010" name="Science">
        <title>Plasticity of animal genome architecture unmasked by rapid evolution of a pelagic tunicate.</title>
        <authorList>
            <person name="Denoeud F."/>
            <person name="Henriet S."/>
            <person name="Mungpakdee S."/>
            <person name="Aury J.M."/>
            <person name="Da Silva C."/>
            <person name="Brinkmann H."/>
            <person name="Mikhaleva J."/>
            <person name="Olsen L.C."/>
            <person name="Jubin C."/>
            <person name="Canestro C."/>
            <person name="Bouquet J.M."/>
            <person name="Danks G."/>
            <person name="Poulain J."/>
            <person name="Campsteijn C."/>
            <person name="Adamski M."/>
            <person name="Cross I."/>
            <person name="Yadetie F."/>
            <person name="Muffato M."/>
            <person name="Louis A."/>
            <person name="Butcher S."/>
            <person name="Tsagkogeorga G."/>
            <person name="Konrad A."/>
            <person name="Singh S."/>
            <person name="Jensen M.F."/>
            <person name="Cong E.H."/>
            <person name="Eikeseth-Otteraa H."/>
            <person name="Noel B."/>
            <person name="Anthouard V."/>
            <person name="Porcel B.M."/>
            <person name="Kachouri-Lafond R."/>
            <person name="Nishino A."/>
            <person name="Ugolini M."/>
            <person name="Chourrout P."/>
            <person name="Nishida H."/>
            <person name="Aasland R."/>
            <person name="Huzurbazar S."/>
            <person name="Westhof E."/>
            <person name="Delsuc F."/>
            <person name="Lehrach H."/>
            <person name="Reinhardt R."/>
            <person name="Weissenbach J."/>
            <person name="Roy S.W."/>
            <person name="Artiguenave F."/>
            <person name="Postlethwait J.H."/>
            <person name="Manak J.R."/>
            <person name="Thompson E.M."/>
            <person name="Jaillon O."/>
            <person name="Du Pasquier L."/>
            <person name="Boudinot P."/>
            <person name="Liberles D.A."/>
            <person name="Volff J.N."/>
            <person name="Philippe H."/>
            <person name="Lenhard B."/>
            <person name="Roest Crollius H."/>
            <person name="Wincker P."/>
            <person name="Chourrout D."/>
        </authorList>
    </citation>
    <scope>NUCLEOTIDE SEQUENCE [LARGE SCALE GENOMIC DNA]</scope>
</reference>
<evidence type="ECO:0000313" key="4">
    <source>
        <dbReference type="Proteomes" id="UP000001307"/>
    </source>
</evidence>
<dbReference type="AlphaFoldDB" id="E4XIR1"/>
<dbReference type="Pfam" id="PF01344">
    <property type="entry name" value="Kelch_1"/>
    <property type="match status" value="2"/>
</dbReference>
<dbReference type="EMBL" id="FN653056">
    <property type="protein sequence ID" value="CBY24595.1"/>
    <property type="molecule type" value="Genomic_DNA"/>
</dbReference>
<keyword evidence="1" id="KW-0880">Kelch repeat</keyword>
<dbReference type="PANTHER" id="PTHR46375:SF3">
    <property type="entry name" value="KELCH REPEAT AND BTB DOMAIN-CONTAINING PROTEIN 13"/>
    <property type="match status" value="1"/>
</dbReference>
<dbReference type="SUPFAM" id="SSF117281">
    <property type="entry name" value="Kelch motif"/>
    <property type="match status" value="1"/>
</dbReference>
<dbReference type="Proteomes" id="UP000011014">
    <property type="component" value="Unassembled WGS sequence"/>
</dbReference>
<sequence>MKNVCVNSLDGSLFFPREKLISKSEYCRSYFLSGFKETDAIFINFPEYSLKTINNVVLEIFDWDHFPAALAFADQYAFVEFLKIAEIEICDTALHDELHEHQLAYLAELALRYFLCETFVPLIKTYRLREIPMIDGAISTIANQYTIAKKAFFFGGYNQEPYEYVHNMPVTDLTQSTPYFHTEPDTNSRHNDSNCHSCRHQWNMLQRLHSSDLNQELPRKNMEGYRITASNSQVWLTGGFDVGTLQQLNHCFTFDGRHWSQFPNMSQGRFFHATFSFNYVLVVVGGYQREKVLSSVEILNSSTKSWRFGAPMPLGVGGAAFAAKEDSLFICCGQYSVHTVHTTDKIQRYSLKRDQWDVFSRYISPVFFPFSENGMTAAILKNKLYILGGQTVRVDMLDLETREWERTNDTHEKRMDSQVLAWNDEKLIVCGGYDYTNGHYHDSIEEFDAEKRKWHTISARLEQPLRNFGLAVIDCIEKKNS</sequence>
<evidence type="ECO:0000313" key="2">
    <source>
        <dbReference type="EMBL" id="CBY24595.1"/>
    </source>
</evidence>
<dbReference type="Gene3D" id="2.120.10.80">
    <property type="entry name" value="Kelch-type beta propeller"/>
    <property type="match status" value="1"/>
</dbReference>